<gene>
    <name evidence="1" type="ORF">SDC9_36542</name>
</gene>
<dbReference type="Pfam" id="PF13715">
    <property type="entry name" value="CarbopepD_reg_2"/>
    <property type="match status" value="1"/>
</dbReference>
<proteinExistence type="predicted"/>
<accession>A0A644VIK1</accession>
<name>A0A644VIK1_9ZZZZ</name>
<sequence length="772" mass="88719">MDLNKKHLLYLTTFFLFCNLSTWGQSINISGRVLNQSTQKTIEYANVMLFNSDLVFLKGVTTDSIGIFEFTNITPDNYILSVSCMGFEIKKILLQNLSESAEVDVYLNESTLLLEEVVISASSTISKINQRIVFPTKLQLNHSANGIQLLNTMTLAGLKINPITNSISSSDGGKVILQINGANATHEEVQTLQPHQVKRIEYSDYTGIRFEGASKVINYIIERKDKGGVIGVDLMNSLNTLAGGDVFFIKYNKKKSEYSLNYTTVFLNNNTNNRTRASTYLFENLPMLRRDEVGEGGDYSHQMHDITLGYNYQQSDSVFFNAKVKYALTDQPNNDFRSKLKENGIEIGDLFDYVSQRITTPTIDLYYEHGLKNRQKIYANIVGSYVKAKTRRNYIEYGSLDTLFKERFNLFSNKSSVISEGIYEKGFDYGTLKLGAKYFQSLIKQKIQQHEVFESDQRQDEFSIFTEWSYSKKNITYSIGFRGNRVYLFNNSIKKDYYSFLPKVMFGYRLNKNSFIRYSMGISQTNPSLVELTDTEIWLDPYLVEKGNALLKPYCNLNNNLFYESQKGLFTFNVNLQHHYKHNPIMESVKEQGNIFFTTFDNMRSWNKYNAETTSKIGMIKNILQLSLTGGYNHFASHGRNYSHSYSNFYYSASVLAMYKKWMFTGQLQPFEEQLYGETVTKKGNYHYLAVQYNNANLSFGFGAFNPFKNVSRTIIENKSNRTPFKRESFSNASQTIVATLTWSFSFGKTYNSGSKPLDNKDTDYGIKNSYK</sequence>
<evidence type="ECO:0000313" key="1">
    <source>
        <dbReference type="EMBL" id="MPL90492.1"/>
    </source>
</evidence>
<dbReference type="EMBL" id="VSSQ01000305">
    <property type="protein sequence ID" value="MPL90492.1"/>
    <property type="molecule type" value="Genomic_DNA"/>
</dbReference>
<protein>
    <submittedName>
        <fullName evidence="1">Uncharacterized protein</fullName>
    </submittedName>
</protein>
<dbReference type="AlphaFoldDB" id="A0A644VIK1"/>
<dbReference type="InterPro" id="IPR008969">
    <property type="entry name" value="CarboxyPept-like_regulatory"/>
</dbReference>
<reference evidence="1" key="1">
    <citation type="submission" date="2019-08" db="EMBL/GenBank/DDBJ databases">
        <authorList>
            <person name="Kucharzyk K."/>
            <person name="Murdoch R.W."/>
            <person name="Higgins S."/>
            <person name="Loffler F."/>
        </authorList>
    </citation>
    <scope>NUCLEOTIDE SEQUENCE</scope>
</reference>
<dbReference type="SUPFAM" id="SSF49464">
    <property type="entry name" value="Carboxypeptidase regulatory domain-like"/>
    <property type="match status" value="1"/>
</dbReference>
<dbReference type="SUPFAM" id="SSF56935">
    <property type="entry name" value="Porins"/>
    <property type="match status" value="1"/>
</dbReference>
<dbReference type="Gene3D" id="2.60.40.1120">
    <property type="entry name" value="Carboxypeptidase-like, regulatory domain"/>
    <property type="match status" value="1"/>
</dbReference>
<organism evidence="1">
    <name type="scientific">bioreactor metagenome</name>
    <dbReference type="NCBI Taxonomy" id="1076179"/>
    <lineage>
        <taxon>unclassified sequences</taxon>
        <taxon>metagenomes</taxon>
        <taxon>ecological metagenomes</taxon>
    </lineage>
</organism>
<comment type="caution">
    <text evidence="1">The sequence shown here is derived from an EMBL/GenBank/DDBJ whole genome shotgun (WGS) entry which is preliminary data.</text>
</comment>